<evidence type="ECO:0000256" key="1">
    <source>
        <dbReference type="SAM" id="MobiDB-lite"/>
    </source>
</evidence>
<feature type="compositionally biased region" description="Polar residues" evidence="1">
    <location>
        <begin position="152"/>
        <end position="161"/>
    </location>
</feature>
<sequence length="179" mass="18666">MRVMSRASRPSLITQLLPPLRDPACLCHQGQRRAGSRGAVRVQVKSRPCSEGPSGGSGVSDTPLSHSSPAGGTLANCAGRSVGSNCDVKERVTQPCLWSYGLRGRRTVGRDDSEITLCEITSARARLVKGKTAAAGRGQRRRGGEPAVRAHASQSRASPPQGTGFGAVKFTSGKCKANG</sequence>
<comment type="caution">
    <text evidence="2">The sequence shown here is derived from an EMBL/GenBank/DDBJ whole genome shotgun (WGS) entry which is preliminary data.</text>
</comment>
<reference evidence="2" key="1">
    <citation type="journal article" date="2023" name="Science">
        <title>Genome structures resolve the early diversification of teleost fishes.</title>
        <authorList>
            <person name="Parey E."/>
            <person name="Louis A."/>
            <person name="Montfort J."/>
            <person name="Bouchez O."/>
            <person name="Roques C."/>
            <person name="Iampietro C."/>
            <person name="Lluch J."/>
            <person name="Castinel A."/>
            <person name="Donnadieu C."/>
            <person name="Desvignes T."/>
            <person name="Floi Bucao C."/>
            <person name="Jouanno E."/>
            <person name="Wen M."/>
            <person name="Mejri S."/>
            <person name="Dirks R."/>
            <person name="Jansen H."/>
            <person name="Henkel C."/>
            <person name="Chen W.J."/>
            <person name="Zahm M."/>
            <person name="Cabau C."/>
            <person name="Klopp C."/>
            <person name="Thompson A.W."/>
            <person name="Robinson-Rechavi M."/>
            <person name="Braasch I."/>
            <person name="Lecointre G."/>
            <person name="Bobe J."/>
            <person name="Postlethwait J.H."/>
            <person name="Berthelot C."/>
            <person name="Roest Crollius H."/>
            <person name="Guiguen Y."/>
        </authorList>
    </citation>
    <scope>NUCLEOTIDE SEQUENCE</scope>
    <source>
        <strain evidence="2">WJC10195</strain>
    </source>
</reference>
<protein>
    <submittedName>
        <fullName evidence="2">Uncharacterized protein</fullName>
    </submittedName>
</protein>
<feature type="compositionally biased region" description="Polar residues" evidence="1">
    <location>
        <begin position="59"/>
        <end position="68"/>
    </location>
</feature>
<evidence type="ECO:0000313" key="2">
    <source>
        <dbReference type="EMBL" id="KAJ8344379.1"/>
    </source>
</evidence>
<organism evidence="2 3">
    <name type="scientific">Synaphobranchus kaupii</name>
    <name type="common">Kaup's arrowtooth eel</name>
    <dbReference type="NCBI Taxonomy" id="118154"/>
    <lineage>
        <taxon>Eukaryota</taxon>
        <taxon>Metazoa</taxon>
        <taxon>Chordata</taxon>
        <taxon>Craniata</taxon>
        <taxon>Vertebrata</taxon>
        <taxon>Euteleostomi</taxon>
        <taxon>Actinopterygii</taxon>
        <taxon>Neopterygii</taxon>
        <taxon>Teleostei</taxon>
        <taxon>Anguilliformes</taxon>
        <taxon>Synaphobranchidae</taxon>
        <taxon>Synaphobranchus</taxon>
    </lineage>
</organism>
<feature type="region of interest" description="Disordered" evidence="1">
    <location>
        <begin position="37"/>
        <end position="68"/>
    </location>
</feature>
<dbReference type="Proteomes" id="UP001152622">
    <property type="component" value="Chromosome 13"/>
</dbReference>
<accession>A0A9Q1IJQ4</accession>
<dbReference type="AlphaFoldDB" id="A0A9Q1IJQ4"/>
<proteinExistence type="predicted"/>
<gene>
    <name evidence="2" type="ORF">SKAU_G00317080</name>
</gene>
<evidence type="ECO:0000313" key="3">
    <source>
        <dbReference type="Proteomes" id="UP001152622"/>
    </source>
</evidence>
<name>A0A9Q1IJQ4_SYNKA</name>
<keyword evidence="3" id="KW-1185">Reference proteome</keyword>
<feature type="region of interest" description="Disordered" evidence="1">
    <location>
        <begin position="130"/>
        <end position="179"/>
    </location>
</feature>
<dbReference type="EMBL" id="JAINUF010000013">
    <property type="protein sequence ID" value="KAJ8344379.1"/>
    <property type="molecule type" value="Genomic_DNA"/>
</dbReference>